<accession>A0A5E4UKK6</accession>
<sequence length="125" mass="14050">MPMYTCKCDGCGKTQVIFRHIASRDHELPECHGRMHRIVEAAAIQTDLPGYQSPIDGRWVEGRVARSEDLKRNNCRPWEGMESERKEAVKRAEAADAEFGKKIESGIADVYNGMSAESQRALAQL</sequence>
<gene>
    <name evidence="1" type="ORF">PIN31115_02080</name>
</gene>
<dbReference type="AlphaFoldDB" id="A0A5E4UKK6"/>
<evidence type="ECO:0000313" key="1">
    <source>
        <dbReference type="EMBL" id="VVE00528.1"/>
    </source>
</evidence>
<proteinExistence type="predicted"/>
<organism evidence="1 2">
    <name type="scientific">Pandoraea iniqua</name>
    <dbReference type="NCBI Taxonomy" id="2508288"/>
    <lineage>
        <taxon>Bacteria</taxon>
        <taxon>Pseudomonadati</taxon>
        <taxon>Pseudomonadota</taxon>
        <taxon>Betaproteobacteria</taxon>
        <taxon>Burkholderiales</taxon>
        <taxon>Burkholderiaceae</taxon>
        <taxon>Pandoraea</taxon>
    </lineage>
</organism>
<name>A0A5E4UKK6_9BURK</name>
<dbReference type="RefSeq" id="WP_150683965.1">
    <property type="nucleotide sequence ID" value="NZ_CABPSI010000002.1"/>
</dbReference>
<dbReference type="EMBL" id="CABPSI010000002">
    <property type="protein sequence ID" value="VVE00528.1"/>
    <property type="molecule type" value="Genomic_DNA"/>
</dbReference>
<protein>
    <submittedName>
        <fullName evidence="1">Uncharacterized protein</fullName>
    </submittedName>
</protein>
<reference evidence="1 2" key="1">
    <citation type="submission" date="2019-08" db="EMBL/GenBank/DDBJ databases">
        <authorList>
            <person name="Peeters C."/>
        </authorList>
    </citation>
    <scope>NUCLEOTIDE SEQUENCE [LARGE SCALE GENOMIC DNA]</scope>
    <source>
        <strain evidence="1 2">LMG 31115</strain>
    </source>
</reference>
<evidence type="ECO:0000313" key="2">
    <source>
        <dbReference type="Proteomes" id="UP000333828"/>
    </source>
</evidence>
<dbReference type="Proteomes" id="UP000333828">
    <property type="component" value="Unassembled WGS sequence"/>
</dbReference>
<keyword evidence="2" id="KW-1185">Reference proteome</keyword>